<accession>A0A542YEV6</accession>
<name>A0A542YEV6_9MICO</name>
<comment type="caution">
    <text evidence="2">The sequence shown here is derived from an EMBL/GenBank/DDBJ whole genome shotgun (WGS) entry which is preliminary data.</text>
</comment>
<dbReference type="PANTHER" id="PTHR43798">
    <property type="entry name" value="MONOACYLGLYCEROL LIPASE"/>
    <property type="match status" value="1"/>
</dbReference>
<dbReference type="GO" id="GO:0003824">
    <property type="term" value="F:catalytic activity"/>
    <property type="evidence" value="ECO:0007669"/>
    <property type="project" value="InterPro"/>
</dbReference>
<protein>
    <submittedName>
        <fullName evidence="2">Pimeloyl-ACP methyl ester carboxylesterase</fullName>
    </submittedName>
</protein>
<organism evidence="2 3">
    <name type="scientific">Homoserinimonas aerilata</name>
    <dbReference type="NCBI Taxonomy" id="1162970"/>
    <lineage>
        <taxon>Bacteria</taxon>
        <taxon>Bacillati</taxon>
        <taxon>Actinomycetota</taxon>
        <taxon>Actinomycetes</taxon>
        <taxon>Micrococcales</taxon>
        <taxon>Microbacteriaceae</taxon>
        <taxon>Homoserinimonas</taxon>
    </lineage>
</organism>
<dbReference type="InterPro" id="IPR050266">
    <property type="entry name" value="AB_hydrolase_sf"/>
</dbReference>
<dbReference type="InterPro" id="IPR000639">
    <property type="entry name" value="Epox_hydrolase-like"/>
</dbReference>
<sequence length="264" mass="27900">MTFLPIGDAELYTETSGSGEPVLLLHGGFCSLETMRPQADALATTHTVVAYERPGHGRTADIDGPYDYARGVSDAAAVLDRLGIASAHFVGYSDGAIIALMLALEQPERVRSIVAISANLHPSGFTSAITEIAQAGVPVGAESTHATADATTAEVSAPELDEEEEWYARLSPDGPEHAPMVIEKLRRLWTNEPDIDPASLATIAVPSLIVAGEFDAIRPEHTALIASSIPRGRLHIVAGASHGVVSEQPEHITALLQEFLAEAE</sequence>
<keyword evidence="3" id="KW-1185">Reference proteome</keyword>
<dbReference type="EMBL" id="VFOM01000002">
    <property type="protein sequence ID" value="TQL46619.1"/>
    <property type="molecule type" value="Genomic_DNA"/>
</dbReference>
<dbReference type="Proteomes" id="UP000317998">
    <property type="component" value="Unassembled WGS sequence"/>
</dbReference>
<dbReference type="PRINTS" id="PR00412">
    <property type="entry name" value="EPOXHYDRLASE"/>
</dbReference>
<proteinExistence type="predicted"/>
<dbReference type="Gene3D" id="3.40.50.1820">
    <property type="entry name" value="alpha/beta hydrolase"/>
    <property type="match status" value="1"/>
</dbReference>
<dbReference type="PRINTS" id="PR00111">
    <property type="entry name" value="ABHYDROLASE"/>
</dbReference>
<reference evidence="2 3" key="1">
    <citation type="submission" date="2019-06" db="EMBL/GenBank/DDBJ databases">
        <title>Sequencing the genomes of 1000 actinobacteria strains.</title>
        <authorList>
            <person name="Klenk H.-P."/>
        </authorList>
    </citation>
    <scope>NUCLEOTIDE SEQUENCE [LARGE SCALE GENOMIC DNA]</scope>
    <source>
        <strain evidence="2 3">DSM 26477</strain>
    </source>
</reference>
<feature type="domain" description="AB hydrolase-1" evidence="1">
    <location>
        <begin position="22"/>
        <end position="250"/>
    </location>
</feature>
<dbReference type="OrthoDB" id="4481859at2"/>
<dbReference type="AlphaFoldDB" id="A0A542YEV6"/>
<dbReference type="SUPFAM" id="SSF53474">
    <property type="entry name" value="alpha/beta-Hydrolases"/>
    <property type="match status" value="1"/>
</dbReference>
<dbReference type="InterPro" id="IPR000073">
    <property type="entry name" value="AB_hydrolase_1"/>
</dbReference>
<evidence type="ECO:0000313" key="2">
    <source>
        <dbReference type="EMBL" id="TQL46619.1"/>
    </source>
</evidence>
<evidence type="ECO:0000313" key="3">
    <source>
        <dbReference type="Proteomes" id="UP000317998"/>
    </source>
</evidence>
<dbReference type="RefSeq" id="WP_141881275.1">
    <property type="nucleotide sequence ID" value="NZ_VFOM01000002.1"/>
</dbReference>
<dbReference type="Pfam" id="PF12697">
    <property type="entry name" value="Abhydrolase_6"/>
    <property type="match status" value="1"/>
</dbReference>
<gene>
    <name evidence="2" type="ORF">FB562_2143</name>
</gene>
<evidence type="ECO:0000259" key="1">
    <source>
        <dbReference type="Pfam" id="PF12697"/>
    </source>
</evidence>
<dbReference type="InterPro" id="IPR029058">
    <property type="entry name" value="AB_hydrolase_fold"/>
</dbReference>